<dbReference type="GO" id="GO:0097730">
    <property type="term" value="C:non-motile cilium"/>
    <property type="evidence" value="ECO:0007669"/>
    <property type="project" value="TreeGrafter"/>
</dbReference>
<evidence type="ECO:0000313" key="9">
    <source>
        <dbReference type="Proteomes" id="UP000289886"/>
    </source>
</evidence>
<dbReference type="InterPro" id="IPR029063">
    <property type="entry name" value="SAM-dependent_MTases_sf"/>
</dbReference>
<sequence length="436" mass="49038">MGAFLSAVFNNPAASVSNSRARRRKRPCARDPERLANKQDRDGALAEADIIEYLALEKLVNENKCLCQIEPCSAVLGYRKKFDKSIRKGLSWLLNNVANDFEALSERVQKDTAEQKAQEDQEKRERAERVRQAREEREQGEQEEAEREGRSIQKEDPEAGTMVNPFQPISNVITQNEEKMKGEKEKKKLQSESKSGAIPLQPTRDAEDVETGSNPGSELSNSGMVHNYTTALNQQLQQEQEEEGEESERQTPDSIDSGILHCNEWDILRWKWLKQTLESFLPTDLYSAVMVSNLDGRHIGESEPGMYDKVLVDAPCSNDRSWLFSSDDVQAGTRIEQRDKLPALQKQLLRSAVEALRPGGTVVYSTCTLSRAENSDVIVSVLSSCDNIELVDLTGQMASMSQHFTFAPGNMLGHLVIPERGKTWGPMYVAKLKKLY</sequence>
<feature type="binding site" evidence="5">
    <location>
        <position position="313"/>
    </location>
    <ligand>
        <name>S-adenosyl-L-methionine</name>
        <dbReference type="ChEBI" id="CHEBI:59789"/>
    </ligand>
</feature>
<dbReference type="GO" id="GO:0060170">
    <property type="term" value="C:ciliary membrane"/>
    <property type="evidence" value="ECO:0007669"/>
    <property type="project" value="TreeGrafter"/>
</dbReference>
<dbReference type="PANTHER" id="PTHR46090">
    <property type="entry name" value="ADP-RIBOSYLATION FACTOR-LIKE PROTEIN 13B"/>
    <property type="match status" value="1"/>
</dbReference>
<comment type="similarity">
    <text evidence="5">Belongs to the class I-like SAM-binding methyltransferase superfamily. RsmB/NOP family.</text>
</comment>
<organism evidence="8 9">
    <name type="scientific">Acipenser ruthenus</name>
    <name type="common">Sterlet sturgeon</name>
    <dbReference type="NCBI Taxonomy" id="7906"/>
    <lineage>
        <taxon>Eukaryota</taxon>
        <taxon>Metazoa</taxon>
        <taxon>Chordata</taxon>
        <taxon>Craniata</taxon>
        <taxon>Vertebrata</taxon>
        <taxon>Euteleostomi</taxon>
        <taxon>Actinopterygii</taxon>
        <taxon>Chondrostei</taxon>
        <taxon>Acipenseriformes</taxon>
        <taxon>Acipenseridae</taxon>
        <taxon>Acipenser</taxon>
    </lineage>
</organism>
<evidence type="ECO:0000256" key="6">
    <source>
        <dbReference type="SAM" id="MobiDB-lite"/>
    </source>
</evidence>
<accession>A0A444TWK2</accession>
<dbReference type="InterPro" id="IPR023267">
    <property type="entry name" value="RCMT"/>
</dbReference>
<keyword evidence="3 5" id="KW-0949">S-adenosyl-L-methionine</keyword>
<feature type="binding site" evidence="5">
    <location>
        <position position="295"/>
    </location>
    <ligand>
        <name>S-adenosyl-L-methionine</name>
        <dbReference type="ChEBI" id="CHEBI:59789"/>
    </ligand>
</feature>
<evidence type="ECO:0000259" key="7">
    <source>
        <dbReference type="PROSITE" id="PS51686"/>
    </source>
</evidence>
<gene>
    <name evidence="8" type="ORF">EOD39_10956</name>
</gene>
<feature type="compositionally biased region" description="Basic and acidic residues" evidence="6">
    <location>
        <begin position="109"/>
        <end position="140"/>
    </location>
</feature>
<keyword evidence="1 5" id="KW-0489">Methyltransferase</keyword>
<dbReference type="EMBL" id="SCEB01215864">
    <property type="protein sequence ID" value="RXM27298.1"/>
    <property type="molecule type" value="Genomic_DNA"/>
</dbReference>
<dbReference type="GO" id="GO:0031514">
    <property type="term" value="C:motile cilium"/>
    <property type="evidence" value="ECO:0007669"/>
    <property type="project" value="TreeGrafter"/>
</dbReference>
<feature type="compositionally biased region" description="Basic and acidic residues" evidence="6">
    <location>
        <begin position="147"/>
        <end position="157"/>
    </location>
</feature>
<dbReference type="GO" id="GO:0001510">
    <property type="term" value="P:RNA methylation"/>
    <property type="evidence" value="ECO:0007669"/>
    <property type="project" value="InterPro"/>
</dbReference>
<dbReference type="InterPro" id="IPR001678">
    <property type="entry name" value="MeTrfase_RsmB-F_NOP2_dom"/>
</dbReference>
<evidence type="ECO:0000256" key="2">
    <source>
        <dbReference type="ARBA" id="ARBA00022679"/>
    </source>
</evidence>
<dbReference type="Gene3D" id="3.40.50.150">
    <property type="entry name" value="Vaccinia Virus protein VP39"/>
    <property type="match status" value="1"/>
</dbReference>
<dbReference type="Pfam" id="PF01189">
    <property type="entry name" value="Methyltr_RsmB-F"/>
    <property type="match status" value="1"/>
</dbReference>
<dbReference type="Proteomes" id="UP000289886">
    <property type="component" value="Unassembled WGS sequence"/>
</dbReference>
<dbReference type="GO" id="GO:1905515">
    <property type="term" value="P:non-motile cilium assembly"/>
    <property type="evidence" value="ECO:0007669"/>
    <property type="project" value="TreeGrafter"/>
</dbReference>
<dbReference type="InterPro" id="IPR051995">
    <property type="entry name" value="Ciliary_GTPase"/>
</dbReference>
<comment type="caution">
    <text evidence="5">Lacks conserved residue(s) required for the propagation of feature annotation.</text>
</comment>
<reference evidence="8 9" key="1">
    <citation type="submission" date="2019-01" db="EMBL/GenBank/DDBJ databases">
        <title>Draft Genome and Complete Hox-Cluster Characterization of the Sterlet Sturgeon (Acipenser ruthenus).</title>
        <authorList>
            <person name="Wei Q."/>
        </authorList>
    </citation>
    <scope>NUCLEOTIDE SEQUENCE [LARGE SCALE GENOMIC DNA]</scope>
    <source>
        <strain evidence="8">WHYD16114868_AA</strain>
        <tissue evidence="8">Blood</tissue>
    </source>
</reference>
<feature type="domain" description="SAM-dependent MTase RsmB/NOP-type" evidence="7">
    <location>
        <begin position="256"/>
        <end position="435"/>
    </location>
</feature>
<comment type="caution">
    <text evidence="8">The sequence shown here is derived from an EMBL/GenBank/DDBJ whole genome shotgun (WGS) entry which is preliminary data.</text>
</comment>
<evidence type="ECO:0000256" key="3">
    <source>
        <dbReference type="ARBA" id="ARBA00022691"/>
    </source>
</evidence>
<dbReference type="GO" id="GO:0008173">
    <property type="term" value="F:RNA methyltransferase activity"/>
    <property type="evidence" value="ECO:0007669"/>
    <property type="project" value="InterPro"/>
</dbReference>
<feature type="active site" description="Nucleophile" evidence="5">
    <location>
        <position position="367"/>
    </location>
</feature>
<name>A0A444TWK2_ACIRT</name>
<evidence type="ECO:0000256" key="4">
    <source>
        <dbReference type="ARBA" id="ARBA00022884"/>
    </source>
</evidence>
<dbReference type="InterPro" id="IPR049560">
    <property type="entry name" value="MeTrfase_RsmB-F_NOP2_cat"/>
</dbReference>
<dbReference type="PRINTS" id="PR02008">
    <property type="entry name" value="RCMTFAMILY"/>
</dbReference>
<feature type="compositionally biased region" description="Polar residues" evidence="6">
    <location>
        <begin position="211"/>
        <end position="223"/>
    </location>
</feature>
<feature type="region of interest" description="Disordered" evidence="6">
    <location>
        <begin position="235"/>
        <end position="257"/>
    </location>
</feature>
<feature type="compositionally biased region" description="Basic and acidic residues" evidence="6">
    <location>
        <begin position="176"/>
        <end position="191"/>
    </location>
</feature>
<dbReference type="InterPro" id="IPR027417">
    <property type="entry name" value="P-loop_NTPase"/>
</dbReference>
<dbReference type="SUPFAM" id="SSF53335">
    <property type="entry name" value="S-adenosyl-L-methionine-dependent methyltransferases"/>
    <property type="match status" value="1"/>
</dbReference>
<protein>
    <submittedName>
        <fullName evidence="8">ADP-ribosylation factor-like protein 13B</fullName>
    </submittedName>
</protein>
<feature type="region of interest" description="Disordered" evidence="6">
    <location>
        <begin position="109"/>
        <end position="223"/>
    </location>
</feature>
<keyword evidence="2 5" id="KW-0808">Transferase</keyword>
<feature type="binding site" evidence="5">
    <location>
        <position position="264"/>
    </location>
    <ligand>
        <name>S-adenosyl-L-methionine</name>
        <dbReference type="ChEBI" id="CHEBI:59789"/>
    </ligand>
</feature>
<dbReference type="PROSITE" id="PS51686">
    <property type="entry name" value="SAM_MT_RSMB_NOP"/>
    <property type="match status" value="1"/>
</dbReference>
<dbReference type="Gene3D" id="3.40.50.300">
    <property type="entry name" value="P-loop containing nucleotide triphosphate hydrolases"/>
    <property type="match status" value="1"/>
</dbReference>
<dbReference type="GO" id="GO:0097500">
    <property type="term" value="P:receptor localization to non-motile cilium"/>
    <property type="evidence" value="ECO:0007669"/>
    <property type="project" value="TreeGrafter"/>
</dbReference>
<evidence type="ECO:0000256" key="1">
    <source>
        <dbReference type="ARBA" id="ARBA00022603"/>
    </source>
</evidence>
<keyword evidence="9" id="KW-1185">Reference proteome</keyword>
<evidence type="ECO:0000313" key="8">
    <source>
        <dbReference type="EMBL" id="RXM27298.1"/>
    </source>
</evidence>
<evidence type="ECO:0000256" key="5">
    <source>
        <dbReference type="PROSITE-ProRule" id="PRU01023"/>
    </source>
</evidence>
<proteinExistence type="inferred from homology"/>
<dbReference type="AlphaFoldDB" id="A0A444TWK2"/>
<dbReference type="PANTHER" id="PTHR46090:SF3">
    <property type="entry name" value="ADP-RIBOSYLATION FACTOR-LIKE PROTEIN 13B"/>
    <property type="match status" value="1"/>
</dbReference>
<keyword evidence="4 5" id="KW-0694">RNA-binding</keyword>
<dbReference type="GO" id="GO:0003723">
    <property type="term" value="F:RNA binding"/>
    <property type="evidence" value="ECO:0007669"/>
    <property type="project" value="UniProtKB-UniRule"/>
</dbReference>